<evidence type="ECO:0000256" key="1">
    <source>
        <dbReference type="SAM" id="MobiDB-lite"/>
    </source>
</evidence>
<feature type="region of interest" description="Disordered" evidence="1">
    <location>
        <begin position="162"/>
        <end position="222"/>
    </location>
</feature>
<proteinExistence type="predicted"/>
<dbReference type="STRING" id="31246.A0A183NUI2"/>
<evidence type="ECO:0000313" key="3">
    <source>
        <dbReference type="Proteomes" id="UP000269396"/>
    </source>
</evidence>
<evidence type="ECO:0000313" key="2">
    <source>
        <dbReference type="EMBL" id="VDP30285.1"/>
    </source>
</evidence>
<reference evidence="2 3" key="1">
    <citation type="submission" date="2018-11" db="EMBL/GenBank/DDBJ databases">
        <authorList>
            <consortium name="Pathogen Informatics"/>
        </authorList>
    </citation>
    <scope>NUCLEOTIDE SEQUENCE [LARGE SCALE GENOMIC DNA]</scope>
    <source>
        <strain>Denwood</strain>
        <strain evidence="3">Zambia</strain>
    </source>
</reference>
<gene>
    <name evidence="2" type="ORF">SMTD_LOCUS5768</name>
</gene>
<dbReference type="EMBL" id="UZAL01027200">
    <property type="protein sequence ID" value="VDP30285.1"/>
    <property type="molecule type" value="Genomic_DNA"/>
</dbReference>
<organism evidence="2 3">
    <name type="scientific">Schistosoma mattheei</name>
    <dbReference type="NCBI Taxonomy" id="31246"/>
    <lineage>
        <taxon>Eukaryota</taxon>
        <taxon>Metazoa</taxon>
        <taxon>Spiralia</taxon>
        <taxon>Lophotrochozoa</taxon>
        <taxon>Platyhelminthes</taxon>
        <taxon>Trematoda</taxon>
        <taxon>Digenea</taxon>
        <taxon>Strigeidida</taxon>
        <taxon>Schistosomatoidea</taxon>
        <taxon>Schistosomatidae</taxon>
        <taxon>Schistosoma</taxon>
    </lineage>
</organism>
<dbReference type="Proteomes" id="UP000269396">
    <property type="component" value="Unassembled WGS sequence"/>
</dbReference>
<protein>
    <submittedName>
        <fullName evidence="2">Uncharacterized protein</fullName>
    </submittedName>
</protein>
<dbReference type="AlphaFoldDB" id="A0A183NUI2"/>
<keyword evidence="3" id="KW-1185">Reference proteome</keyword>
<sequence>MPEHRLPLRAMLTGVRDGWKKLPELSATESLVRPRVDRTASPPSATLYWSEARRLASFPNARLPDSNSLPAIDRYDFPAPPSPAVVMIDKLGVDSRNGTLRNGTMTSVDTDWTDRDPVLNAKLDRIDAEIETLKRLGESSGITAALIQELEASKLHVHETDLDPISASRSPNANVEPGYKTRYRRHGYTSPSRDTRRDRRSGHNLSYRLEYSSTGGRSGTIPSFSSSKNMNFFFTILP</sequence>
<accession>A0A183NUI2</accession>
<name>A0A183NUI2_9TREM</name>